<sequence>MFNTKNLIWAVYGNDATALHGWFNKESNLLKAIADKVVQCKNFEELKELLIDFEKIISGRIPTSDKFMA</sequence>
<dbReference type="AlphaFoldDB" id="A0A1F6GBX7"/>
<comment type="caution">
    <text evidence="1">The sequence shown here is derived from an EMBL/GenBank/DDBJ whole genome shotgun (WGS) entry which is preliminary data.</text>
</comment>
<protein>
    <submittedName>
        <fullName evidence="1">Uncharacterized protein</fullName>
    </submittedName>
</protein>
<accession>A0A1F6GBX7</accession>
<organism evidence="1 2">
    <name type="scientific">Candidatus Kuenenbacteria bacterium RBG_16_41_7</name>
    <dbReference type="NCBI Taxonomy" id="1798560"/>
    <lineage>
        <taxon>Bacteria</taxon>
        <taxon>Candidatus Kueneniibacteriota</taxon>
    </lineage>
</organism>
<dbReference type="EMBL" id="MFMV01000058">
    <property type="protein sequence ID" value="OGG95615.1"/>
    <property type="molecule type" value="Genomic_DNA"/>
</dbReference>
<proteinExistence type="predicted"/>
<reference evidence="1 2" key="1">
    <citation type="journal article" date="2016" name="Nat. Commun.">
        <title>Thousands of microbial genomes shed light on interconnected biogeochemical processes in an aquifer system.</title>
        <authorList>
            <person name="Anantharaman K."/>
            <person name="Brown C.T."/>
            <person name="Hug L.A."/>
            <person name="Sharon I."/>
            <person name="Castelle C.J."/>
            <person name="Probst A.J."/>
            <person name="Thomas B.C."/>
            <person name="Singh A."/>
            <person name="Wilkins M.J."/>
            <person name="Karaoz U."/>
            <person name="Brodie E.L."/>
            <person name="Williams K.H."/>
            <person name="Hubbard S.S."/>
            <person name="Banfield J.F."/>
        </authorList>
    </citation>
    <scope>NUCLEOTIDE SEQUENCE [LARGE SCALE GENOMIC DNA]</scope>
</reference>
<evidence type="ECO:0000313" key="2">
    <source>
        <dbReference type="Proteomes" id="UP000178149"/>
    </source>
</evidence>
<dbReference type="Proteomes" id="UP000178149">
    <property type="component" value="Unassembled WGS sequence"/>
</dbReference>
<gene>
    <name evidence="1" type="ORF">A2V95_02725</name>
</gene>
<name>A0A1F6GBX7_9BACT</name>
<evidence type="ECO:0000313" key="1">
    <source>
        <dbReference type="EMBL" id="OGG95615.1"/>
    </source>
</evidence>